<evidence type="ECO:0000313" key="1">
    <source>
        <dbReference type="Proteomes" id="UP000887579"/>
    </source>
</evidence>
<dbReference type="WBParaSite" id="ES5_v2.g8358.t1">
    <property type="protein sequence ID" value="ES5_v2.g8358.t1"/>
    <property type="gene ID" value="ES5_v2.g8358"/>
</dbReference>
<reference evidence="2" key="1">
    <citation type="submission" date="2022-11" db="UniProtKB">
        <authorList>
            <consortium name="WormBaseParasite"/>
        </authorList>
    </citation>
    <scope>IDENTIFICATION</scope>
</reference>
<protein>
    <submittedName>
        <fullName evidence="2">Acyl-CoA dehydrogenase</fullName>
    </submittedName>
</protein>
<name>A0AC34GUP8_9BILA</name>
<dbReference type="Proteomes" id="UP000887579">
    <property type="component" value="Unplaced"/>
</dbReference>
<organism evidence="1 2">
    <name type="scientific">Panagrolaimus sp. ES5</name>
    <dbReference type="NCBI Taxonomy" id="591445"/>
    <lineage>
        <taxon>Eukaryota</taxon>
        <taxon>Metazoa</taxon>
        <taxon>Ecdysozoa</taxon>
        <taxon>Nematoda</taxon>
        <taxon>Chromadorea</taxon>
        <taxon>Rhabditida</taxon>
        <taxon>Tylenchina</taxon>
        <taxon>Panagrolaimomorpha</taxon>
        <taxon>Panagrolaimoidea</taxon>
        <taxon>Panagrolaimidae</taxon>
        <taxon>Panagrolaimus</taxon>
    </lineage>
</organism>
<sequence>MLSICLKGRNLRRVAGYAYRCVSSEVAQPKSAELLARESNLPIERTSLTRGLALNRFEKDFVIYPEFTDADDVLNIMQYVTKLQDELSAAWSEHKNNKAEGIPDNVLAVLLKNGVFQTFVPKEYGGVGLSNKELLCMNEALGVDLSTYMFVNQSYIATRLLQIFGSDEQKDRYLSKLASLQLKPAICVTDLPTGETVNVINFAGIGNKMEGSKTDVINGDIADIFFVFGYDKSEKGKENAYTCYIVDKSEIKDGKINVTEKKQTLGLRYVNLTQVNLSDVPVSEANVLGGYGSGKAVANELLSYGNFYLGAAVIGFMKKLLCELTYQANTSIQGNRRVAENLAIQRTLANTAMNTFILESVIYYLGGLLDEGLVLSTDIENAILQLWINKVLREALATTTQVAGSAATDESSIYDKMIRDINTMLSLTLSDVSLVKTISLSMLVSWIEETSFKSSFLKANTFKSIVEKASKQNAWKNPKLKHFIAEHVHPSLEPACRQLEYTMTRLDTVLSCMVDDSGDHIKQDVVSLTSLSTVLQNNLAMLATIARASRSYSIGLKNCDIELAWALQFSHTAARQSEDELEFILEHFGFIRTNPTIANVGAAVVEFGGYPIERPIERNW</sequence>
<proteinExistence type="predicted"/>
<accession>A0AC34GUP8</accession>
<evidence type="ECO:0000313" key="2">
    <source>
        <dbReference type="WBParaSite" id="ES5_v2.g8358.t1"/>
    </source>
</evidence>